<dbReference type="RefSeq" id="WP_267223356.1">
    <property type="nucleotide sequence ID" value="NZ_JAPCWC010000022.1"/>
</dbReference>
<evidence type="ECO:0000313" key="1">
    <source>
        <dbReference type="EMBL" id="MFC0685100.1"/>
    </source>
</evidence>
<accession>A0ABV6S796</accession>
<organism evidence="1 2">
    <name type="scientific">Novosphingobium clariflavum</name>
    <dbReference type="NCBI Taxonomy" id="2029884"/>
    <lineage>
        <taxon>Bacteria</taxon>
        <taxon>Pseudomonadati</taxon>
        <taxon>Pseudomonadota</taxon>
        <taxon>Alphaproteobacteria</taxon>
        <taxon>Sphingomonadales</taxon>
        <taxon>Sphingomonadaceae</taxon>
        <taxon>Novosphingobium</taxon>
    </lineage>
</organism>
<reference evidence="1 2" key="1">
    <citation type="submission" date="2024-09" db="EMBL/GenBank/DDBJ databases">
        <authorList>
            <person name="Sun Q."/>
            <person name="Mori K."/>
        </authorList>
    </citation>
    <scope>NUCLEOTIDE SEQUENCE [LARGE SCALE GENOMIC DNA]</scope>
    <source>
        <strain evidence="1 2">CICC 11035S</strain>
    </source>
</reference>
<keyword evidence="2" id="KW-1185">Reference proteome</keyword>
<name>A0ABV6S796_9SPHN</name>
<dbReference type="Gene3D" id="3.40.50.1000">
    <property type="entry name" value="HAD superfamily/HAD-like"/>
    <property type="match status" value="1"/>
</dbReference>
<evidence type="ECO:0000313" key="2">
    <source>
        <dbReference type="Proteomes" id="UP001589858"/>
    </source>
</evidence>
<proteinExistence type="predicted"/>
<dbReference type="GO" id="GO:0016787">
    <property type="term" value="F:hydrolase activity"/>
    <property type="evidence" value="ECO:0007669"/>
    <property type="project" value="UniProtKB-KW"/>
</dbReference>
<dbReference type="SUPFAM" id="SSF56784">
    <property type="entry name" value="HAD-like"/>
    <property type="match status" value="1"/>
</dbReference>
<dbReference type="InterPro" id="IPR023214">
    <property type="entry name" value="HAD_sf"/>
</dbReference>
<protein>
    <submittedName>
        <fullName evidence="1">HAD family hydrolase</fullName>
    </submittedName>
</protein>
<dbReference type="EMBL" id="JBHLTM010000038">
    <property type="protein sequence ID" value="MFC0685100.1"/>
    <property type="molecule type" value="Genomic_DNA"/>
</dbReference>
<keyword evidence="1" id="KW-0378">Hydrolase</keyword>
<dbReference type="Pfam" id="PF00702">
    <property type="entry name" value="Hydrolase"/>
    <property type="match status" value="1"/>
</dbReference>
<dbReference type="InterPro" id="IPR036412">
    <property type="entry name" value="HAD-like_sf"/>
</dbReference>
<comment type="caution">
    <text evidence="1">The sequence shown here is derived from an EMBL/GenBank/DDBJ whole genome shotgun (WGS) entry which is preliminary data.</text>
</comment>
<gene>
    <name evidence="1" type="ORF">ACFFF8_10870</name>
</gene>
<dbReference type="Proteomes" id="UP001589858">
    <property type="component" value="Unassembled WGS sequence"/>
</dbReference>
<sequence>MSKTSIRAATLPKLFDVVPGDLNLRYLSLDCFDTLIWRNTQSPQDLFADLPVAGGAMGPRRQAESAARVAAPDRHRRFEVTLDEIHAELSPRAGKAAQAAMVQAELDAEARHCFAFEPTRQLIVEAKRRGLKVIIVSDTYLSEKRLRALIAEVGGADLAAMIDRIFCSCEYGVGKHGGLFRFVLKELGIKPEQMLHVGDNFVADLTSPRKLGIPSVHLLQFDTQAQQRLRMEAAASSMIDPATRVTVPVYQPHRAQIALRGDGDPVYAFGHDVLGPIMHGFASWIREEAEAMEAASGRPVKLLFLQRDGHLPAKAFAALYPDWADRATEATISRVIAVAASFVDEAAVRRHMTPWLVPHIQKTLDKARICARQLLFDEAETEALLEGDLAGFGKRVMQAHNLKKVLKRSAEFGERMFRHLRSLGVEQGDTVMLIDLGYNGSVQNAAEARLRKGMKLDVAGRYMLLRETTPSGLDKKGYFDTRNYDYNVLSTVFNSISVIEQFSTMSVGSALDYEADGTPVREAASVPAAQSDCRERGQAACVDFIRGVGTGFVRPPRSDDSDSRRRAAMGVMSRLLLMPVEAEVEMLKTFSHDANFGVDDMLEMSNLEAAQKSIRRRGFFYMRNAQRMYLPGELQQFGLPLNLSVFGIRRFNLELAKGDVDIDALQLPIQVYGGGESAAKTVGAHRTADGFFRAIVPVGKGQFSIGLFLGRLFQFVQFEEISLQPANSLTAEEATPVATVTDGMEEVAPGLYRIAAPEGFMIVPAVPSEEQMLLNLVFRPIVTRAEAQALETRQVA</sequence>